<comment type="caution">
    <text evidence="5">The sequence shown here is derived from an EMBL/GenBank/DDBJ whole genome shotgun (WGS) entry which is preliminary data.</text>
</comment>
<dbReference type="PANTHER" id="PTHR11405:SF53">
    <property type="entry name" value="CARBAMOYL-PHOSPHATE SYNTHASE [AMMONIA], MITOCHONDRIAL"/>
    <property type="match status" value="1"/>
</dbReference>
<evidence type="ECO:0000313" key="6">
    <source>
        <dbReference type="Proteomes" id="UP001281410"/>
    </source>
</evidence>
<organism evidence="5 6">
    <name type="scientific">Dipteronia sinensis</name>
    <dbReference type="NCBI Taxonomy" id="43782"/>
    <lineage>
        <taxon>Eukaryota</taxon>
        <taxon>Viridiplantae</taxon>
        <taxon>Streptophyta</taxon>
        <taxon>Embryophyta</taxon>
        <taxon>Tracheophyta</taxon>
        <taxon>Spermatophyta</taxon>
        <taxon>Magnoliopsida</taxon>
        <taxon>eudicotyledons</taxon>
        <taxon>Gunneridae</taxon>
        <taxon>Pentapetalae</taxon>
        <taxon>rosids</taxon>
        <taxon>malvids</taxon>
        <taxon>Sapindales</taxon>
        <taxon>Sapindaceae</taxon>
        <taxon>Hippocastanoideae</taxon>
        <taxon>Acereae</taxon>
        <taxon>Dipteronia</taxon>
    </lineage>
</organism>
<sequence>MVIEMNPRVSRSSALASKATGFPIAKMAAKLSVGYSLDEIPNDITKKMPASFEPSIDYVVIKLGDRNDPSTTRQLNFYC</sequence>
<dbReference type="GO" id="GO:0004088">
    <property type="term" value="F:carbamoyl-phosphate synthase (glutamine-hydrolyzing) activity"/>
    <property type="evidence" value="ECO:0007669"/>
    <property type="project" value="TreeGrafter"/>
</dbReference>
<evidence type="ECO:0000256" key="1">
    <source>
        <dbReference type="ARBA" id="ARBA00022598"/>
    </source>
</evidence>
<evidence type="ECO:0000256" key="2">
    <source>
        <dbReference type="ARBA" id="ARBA00022741"/>
    </source>
</evidence>
<keyword evidence="1" id="KW-0436">Ligase</keyword>
<feature type="domain" description="Carbamoyl phosphate synthase ATP-binding" evidence="4">
    <location>
        <begin position="2"/>
        <end position="9"/>
    </location>
</feature>
<gene>
    <name evidence="5" type="ORF">Dsin_020133</name>
</gene>
<dbReference type="Pfam" id="PF02786">
    <property type="entry name" value="CPSase_L_D2"/>
    <property type="match status" value="1"/>
</dbReference>
<proteinExistence type="predicted"/>
<keyword evidence="3" id="KW-0067">ATP-binding</keyword>
<evidence type="ECO:0000313" key="5">
    <source>
        <dbReference type="EMBL" id="KAK3206087.1"/>
    </source>
</evidence>
<dbReference type="AlphaFoldDB" id="A0AAE0A8M1"/>
<keyword evidence="2" id="KW-0547">Nucleotide-binding</keyword>
<dbReference type="EMBL" id="JANJYJ010000006">
    <property type="protein sequence ID" value="KAK3206087.1"/>
    <property type="molecule type" value="Genomic_DNA"/>
</dbReference>
<dbReference type="SUPFAM" id="SSF56059">
    <property type="entry name" value="Glutathione synthetase ATP-binding domain-like"/>
    <property type="match status" value="1"/>
</dbReference>
<evidence type="ECO:0000256" key="3">
    <source>
        <dbReference type="ARBA" id="ARBA00022840"/>
    </source>
</evidence>
<dbReference type="PROSITE" id="PS00867">
    <property type="entry name" value="CPSASE_2"/>
    <property type="match status" value="1"/>
</dbReference>
<keyword evidence="6" id="KW-1185">Reference proteome</keyword>
<dbReference type="GO" id="GO:0005524">
    <property type="term" value="F:ATP binding"/>
    <property type="evidence" value="ECO:0007669"/>
    <property type="project" value="UniProtKB-KW"/>
</dbReference>
<dbReference type="PANTHER" id="PTHR11405">
    <property type="entry name" value="CARBAMOYLTRANSFERASE FAMILY MEMBER"/>
    <property type="match status" value="1"/>
</dbReference>
<dbReference type="GO" id="GO:0005737">
    <property type="term" value="C:cytoplasm"/>
    <property type="evidence" value="ECO:0007669"/>
    <property type="project" value="TreeGrafter"/>
</dbReference>
<dbReference type="Gene3D" id="3.30.470.20">
    <property type="entry name" value="ATP-grasp fold, B domain"/>
    <property type="match status" value="1"/>
</dbReference>
<accession>A0AAE0A8M1</accession>
<dbReference type="Proteomes" id="UP001281410">
    <property type="component" value="Unassembled WGS sequence"/>
</dbReference>
<name>A0AAE0A8M1_9ROSI</name>
<evidence type="ECO:0000259" key="4">
    <source>
        <dbReference type="PROSITE" id="PS00867"/>
    </source>
</evidence>
<protein>
    <recommendedName>
        <fullName evidence="4">Carbamoyl phosphate synthase ATP-binding domain-containing protein</fullName>
    </recommendedName>
</protein>
<dbReference type="InterPro" id="IPR005479">
    <property type="entry name" value="CPAse_ATP-bd"/>
</dbReference>
<dbReference type="GO" id="GO:0006541">
    <property type="term" value="P:glutamine metabolic process"/>
    <property type="evidence" value="ECO:0007669"/>
    <property type="project" value="TreeGrafter"/>
</dbReference>
<reference evidence="5" key="1">
    <citation type="journal article" date="2023" name="Plant J.">
        <title>Genome sequences and population genomics provide insights into the demographic history, inbreeding, and mutation load of two 'living fossil' tree species of Dipteronia.</title>
        <authorList>
            <person name="Feng Y."/>
            <person name="Comes H.P."/>
            <person name="Chen J."/>
            <person name="Zhu S."/>
            <person name="Lu R."/>
            <person name="Zhang X."/>
            <person name="Li P."/>
            <person name="Qiu J."/>
            <person name="Olsen K.M."/>
            <person name="Qiu Y."/>
        </authorList>
    </citation>
    <scope>NUCLEOTIDE SEQUENCE</scope>
    <source>
        <strain evidence="5">NBL</strain>
    </source>
</reference>